<dbReference type="GeneTree" id="ENSGT00940000163849"/>
<keyword evidence="2" id="KW-1064">Adaptive immunity</keyword>
<dbReference type="GO" id="GO:0019814">
    <property type="term" value="C:immunoglobulin complex"/>
    <property type="evidence" value="ECO:0007669"/>
    <property type="project" value="UniProtKB-KW"/>
</dbReference>
<evidence type="ECO:0000313" key="5">
    <source>
        <dbReference type="Ensembl" id="ENSFHEP00000034948.1"/>
    </source>
</evidence>
<dbReference type="Gene3D" id="2.60.40.10">
    <property type="entry name" value="Immunoglobulins"/>
    <property type="match status" value="1"/>
</dbReference>
<organism evidence="5 6">
    <name type="scientific">Fundulus heteroclitus</name>
    <name type="common">Killifish</name>
    <name type="synonym">Mummichog</name>
    <dbReference type="NCBI Taxonomy" id="8078"/>
    <lineage>
        <taxon>Eukaryota</taxon>
        <taxon>Metazoa</taxon>
        <taxon>Chordata</taxon>
        <taxon>Craniata</taxon>
        <taxon>Vertebrata</taxon>
        <taxon>Euteleostomi</taxon>
        <taxon>Actinopterygii</taxon>
        <taxon>Neopterygii</taxon>
        <taxon>Teleostei</taxon>
        <taxon>Neoteleostei</taxon>
        <taxon>Acanthomorphata</taxon>
        <taxon>Ovalentaria</taxon>
        <taxon>Atherinomorphae</taxon>
        <taxon>Cyprinodontiformes</taxon>
        <taxon>Fundulidae</taxon>
        <taxon>Fundulus</taxon>
    </lineage>
</organism>
<dbReference type="GO" id="GO:0005576">
    <property type="term" value="C:extracellular region"/>
    <property type="evidence" value="ECO:0007669"/>
    <property type="project" value="UniProtKB-ARBA"/>
</dbReference>
<dbReference type="Ensembl" id="ENSFHET00000035450.1">
    <property type="protein sequence ID" value="ENSFHEP00000034948.1"/>
    <property type="gene ID" value="ENSFHEG00000022933.1"/>
</dbReference>
<dbReference type="InterPro" id="IPR013783">
    <property type="entry name" value="Ig-like_fold"/>
</dbReference>
<dbReference type="PANTHER" id="PTHR23266">
    <property type="entry name" value="IMMUNOGLOBULIN HEAVY CHAIN"/>
    <property type="match status" value="1"/>
</dbReference>
<dbReference type="Proteomes" id="UP000265000">
    <property type="component" value="Unplaced"/>
</dbReference>
<reference evidence="5" key="2">
    <citation type="submission" date="2025-09" db="UniProtKB">
        <authorList>
            <consortium name="Ensembl"/>
        </authorList>
    </citation>
    <scope>IDENTIFICATION</scope>
</reference>
<dbReference type="InterPro" id="IPR050199">
    <property type="entry name" value="IgHV"/>
</dbReference>
<evidence type="ECO:0000259" key="4">
    <source>
        <dbReference type="PROSITE" id="PS50835"/>
    </source>
</evidence>
<dbReference type="SMART" id="SM00406">
    <property type="entry name" value="IGv"/>
    <property type="match status" value="1"/>
</dbReference>
<keyword evidence="6" id="KW-1185">Reference proteome</keyword>
<feature type="domain" description="Ig-like" evidence="4">
    <location>
        <begin position="18"/>
        <end position="110"/>
    </location>
</feature>
<protein>
    <recommendedName>
        <fullName evidence="4">Ig-like domain-containing protein</fullName>
    </recommendedName>
</protein>
<keyword evidence="3" id="KW-1280">Immunoglobulin</keyword>
<dbReference type="AlphaFoldDB" id="A0A3Q2R4G4"/>
<sequence>MSWLTQLLDYFHLTGVCSQIKLEQSASVAKRPGETVKMSCITSGFDMTKHYMHWIRQKPGRWIFHMWGSGSLTKNDALKNKFSGSRDTSAGTVTITGQSLQPEDTAVYYCVRCRTVMQTTVKPVQKLSRQQTDIGAIIM</sequence>
<reference evidence="5" key="1">
    <citation type="submission" date="2025-08" db="UniProtKB">
        <authorList>
            <consortium name="Ensembl"/>
        </authorList>
    </citation>
    <scope>IDENTIFICATION</scope>
</reference>
<dbReference type="GO" id="GO:0002250">
    <property type="term" value="P:adaptive immune response"/>
    <property type="evidence" value="ECO:0007669"/>
    <property type="project" value="UniProtKB-KW"/>
</dbReference>
<dbReference type="InterPro" id="IPR013106">
    <property type="entry name" value="Ig_V-set"/>
</dbReference>
<dbReference type="InterPro" id="IPR036179">
    <property type="entry name" value="Ig-like_dom_sf"/>
</dbReference>
<evidence type="ECO:0000256" key="1">
    <source>
        <dbReference type="ARBA" id="ARBA00022859"/>
    </source>
</evidence>
<dbReference type="SMART" id="SM00409">
    <property type="entry name" value="IG"/>
    <property type="match status" value="1"/>
</dbReference>
<dbReference type="InterPro" id="IPR003599">
    <property type="entry name" value="Ig_sub"/>
</dbReference>
<evidence type="ECO:0000313" key="6">
    <source>
        <dbReference type="Proteomes" id="UP000265000"/>
    </source>
</evidence>
<dbReference type="PROSITE" id="PS50835">
    <property type="entry name" value="IG_LIKE"/>
    <property type="match status" value="1"/>
</dbReference>
<dbReference type="Pfam" id="PF07686">
    <property type="entry name" value="V-set"/>
    <property type="match status" value="1"/>
</dbReference>
<dbReference type="InterPro" id="IPR007110">
    <property type="entry name" value="Ig-like_dom"/>
</dbReference>
<dbReference type="SUPFAM" id="SSF48726">
    <property type="entry name" value="Immunoglobulin"/>
    <property type="match status" value="1"/>
</dbReference>
<evidence type="ECO:0000256" key="2">
    <source>
        <dbReference type="ARBA" id="ARBA00023130"/>
    </source>
</evidence>
<evidence type="ECO:0000256" key="3">
    <source>
        <dbReference type="ARBA" id="ARBA00043265"/>
    </source>
</evidence>
<name>A0A3Q2R4G4_FUNHE</name>
<accession>A0A3Q2R4G4</accession>
<keyword evidence="1" id="KW-0391">Immunity</keyword>
<proteinExistence type="predicted"/>